<dbReference type="RefSeq" id="WP_149113012.1">
    <property type="nucleotide sequence ID" value="NZ_CP042425.1"/>
</dbReference>
<dbReference type="Proteomes" id="UP000324974">
    <property type="component" value="Chromosome"/>
</dbReference>
<dbReference type="KEGG" id="lrs:PX52LOC_05530"/>
<evidence type="ECO:0000313" key="1">
    <source>
        <dbReference type="EMBL" id="QEL18504.1"/>
    </source>
</evidence>
<name>A0A5C1AMS5_9BACT</name>
<sequence>MPPQVLICDIPEVPEIVTAHLVARGIHTVGQLLDAAVRGGVALNSVTVGEVVWVASDYKLNWRECVCVYNLLRIARKPMPVKGGAA</sequence>
<gene>
    <name evidence="1" type="ORF">PX52LOC_05530</name>
</gene>
<reference evidence="2" key="1">
    <citation type="submission" date="2019-08" db="EMBL/GenBank/DDBJ databases">
        <title>Limnoglobus roseus gen. nov., sp. nov., a novel freshwater planctomycete with a giant genome from the family Gemmataceae.</title>
        <authorList>
            <person name="Kulichevskaya I.S."/>
            <person name="Naumoff D.G."/>
            <person name="Miroshnikov K."/>
            <person name="Ivanova A."/>
            <person name="Philippov D.A."/>
            <person name="Hakobyan A."/>
            <person name="Rijpstra I.C."/>
            <person name="Sinninghe Damste J.S."/>
            <person name="Liesack W."/>
            <person name="Dedysh S.N."/>
        </authorList>
    </citation>
    <scope>NUCLEOTIDE SEQUENCE [LARGE SCALE GENOMIC DNA]</scope>
    <source>
        <strain evidence="2">PX52</strain>
    </source>
</reference>
<proteinExistence type="predicted"/>
<organism evidence="1 2">
    <name type="scientific">Limnoglobus roseus</name>
    <dbReference type="NCBI Taxonomy" id="2598579"/>
    <lineage>
        <taxon>Bacteria</taxon>
        <taxon>Pseudomonadati</taxon>
        <taxon>Planctomycetota</taxon>
        <taxon>Planctomycetia</taxon>
        <taxon>Gemmatales</taxon>
        <taxon>Gemmataceae</taxon>
        <taxon>Limnoglobus</taxon>
    </lineage>
</organism>
<accession>A0A5C1AMS5</accession>
<keyword evidence="2" id="KW-1185">Reference proteome</keyword>
<protein>
    <submittedName>
        <fullName evidence="1">Uncharacterized protein</fullName>
    </submittedName>
</protein>
<dbReference type="EMBL" id="CP042425">
    <property type="protein sequence ID" value="QEL18504.1"/>
    <property type="molecule type" value="Genomic_DNA"/>
</dbReference>
<evidence type="ECO:0000313" key="2">
    <source>
        <dbReference type="Proteomes" id="UP000324974"/>
    </source>
</evidence>
<dbReference type="AlphaFoldDB" id="A0A5C1AMS5"/>